<organism evidence="9 10">
    <name type="scientific">Vanrija pseudolonga</name>
    <dbReference type="NCBI Taxonomy" id="143232"/>
    <lineage>
        <taxon>Eukaryota</taxon>
        <taxon>Fungi</taxon>
        <taxon>Dikarya</taxon>
        <taxon>Basidiomycota</taxon>
        <taxon>Agaricomycotina</taxon>
        <taxon>Tremellomycetes</taxon>
        <taxon>Trichosporonales</taxon>
        <taxon>Trichosporonaceae</taxon>
        <taxon>Vanrija</taxon>
    </lineage>
</organism>
<dbReference type="EMBL" id="CP086718">
    <property type="protein sequence ID" value="WOO83610.1"/>
    <property type="molecule type" value="Genomic_DNA"/>
</dbReference>
<dbReference type="PANTHER" id="PTHR40021">
    <property type="entry name" value="DEFECT AT LOW TEMPERATURE PROTEIN 1"/>
    <property type="match status" value="1"/>
</dbReference>
<protein>
    <recommendedName>
        <fullName evidence="3 7">Defect at low temperature protein 1</fullName>
    </recommendedName>
</protein>
<evidence type="ECO:0000256" key="3">
    <source>
        <dbReference type="ARBA" id="ARBA00021353"/>
    </source>
</evidence>
<dbReference type="Proteomes" id="UP000827549">
    <property type="component" value="Chromosome 5"/>
</dbReference>
<gene>
    <name evidence="7" type="primary">DLT1</name>
    <name evidence="9" type="ORF">LOC62_05G007130</name>
</gene>
<evidence type="ECO:0000256" key="2">
    <source>
        <dbReference type="ARBA" id="ARBA00005550"/>
    </source>
</evidence>
<feature type="compositionally biased region" description="Low complexity" evidence="8">
    <location>
        <begin position="237"/>
        <end position="253"/>
    </location>
</feature>
<feature type="region of interest" description="Disordered" evidence="8">
    <location>
        <begin position="233"/>
        <end position="290"/>
    </location>
</feature>
<proteinExistence type="inferred from homology"/>
<reference evidence="9" key="1">
    <citation type="submission" date="2023-10" db="EMBL/GenBank/DDBJ databases">
        <authorList>
            <person name="Noh H."/>
        </authorList>
    </citation>
    <scope>NUCLEOTIDE SEQUENCE</scope>
    <source>
        <strain evidence="9">DUCC4014</strain>
    </source>
</reference>
<evidence type="ECO:0000313" key="9">
    <source>
        <dbReference type="EMBL" id="WOO83610.1"/>
    </source>
</evidence>
<sequence length="290" mass="32134">MSARHRFQSFLYHTSFTFFILILSALMVGSAWGLGEQAWRTDHQRRWNVFALVAAYVAFLIVSVMHVWSRVFSVKKVLRSMPKPYMPTKNVDVPRRVSDLIQTEYSRTSVIAHLAQATTGQQEGWGRPGTKWADVHFRTYILGTLDEMRNILHPDYSHAPPTSLQPLIDATANFPPSEPDGKPDPLRLFVASYAKILERARYAAKEPTEGDAEAVHSVVGLVRGMVDLRTAKRDAAAARAAPSSATSSAQPSREPSGSHAPHHRGRSRTLGVSFGGVELGAKPPLHQSSW</sequence>
<dbReference type="PANTHER" id="PTHR40021:SF1">
    <property type="entry name" value="DEFECT AT LOW TEMPERATURE PROTEIN 1"/>
    <property type="match status" value="1"/>
</dbReference>
<evidence type="ECO:0000256" key="8">
    <source>
        <dbReference type="SAM" id="MobiDB-lite"/>
    </source>
</evidence>
<accession>A0AAF1BMN8</accession>
<dbReference type="AlphaFoldDB" id="A0AAF1BMN8"/>
<keyword evidence="5 7" id="KW-1133">Transmembrane helix</keyword>
<comment type="similarity">
    <text evidence="2 7">Belongs to the DLT1 family.</text>
</comment>
<name>A0AAF1BMN8_9TREE</name>
<evidence type="ECO:0000313" key="10">
    <source>
        <dbReference type="Proteomes" id="UP000827549"/>
    </source>
</evidence>
<evidence type="ECO:0000256" key="6">
    <source>
        <dbReference type="ARBA" id="ARBA00023136"/>
    </source>
</evidence>
<keyword evidence="4 7" id="KW-0812">Transmembrane</keyword>
<evidence type="ECO:0000256" key="4">
    <source>
        <dbReference type="ARBA" id="ARBA00022692"/>
    </source>
</evidence>
<evidence type="ECO:0000256" key="7">
    <source>
        <dbReference type="RuleBase" id="RU367100"/>
    </source>
</evidence>
<dbReference type="GO" id="GO:0016020">
    <property type="term" value="C:membrane"/>
    <property type="evidence" value="ECO:0007669"/>
    <property type="project" value="UniProtKB-SubCell"/>
</dbReference>
<keyword evidence="6 7" id="KW-0472">Membrane</keyword>
<feature type="transmembrane region" description="Helical" evidence="7">
    <location>
        <begin position="12"/>
        <end position="35"/>
    </location>
</feature>
<evidence type="ECO:0000256" key="1">
    <source>
        <dbReference type="ARBA" id="ARBA00002489"/>
    </source>
</evidence>
<comment type="subcellular location">
    <subcellularLocation>
        <location evidence="7">Membrane</location>
        <topology evidence="7">Multi-pass membrane protein</topology>
    </subcellularLocation>
</comment>
<keyword evidence="10" id="KW-1185">Reference proteome</keyword>
<comment type="function">
    <text evidence="1 7">Required for growth under high-pressure and low-temperature conditions.</text>
</comment>
<feature type="transmembrane region" description="Helical" evidence="7">
    <location>
        <begin position="47"/>
        <end position="68"/>
    </location>
</feature>
<dbReference type="InterPro" id="IPR038869">
    <property type="entry name" value="DLT1"/>
</dbReference>
<evidence type="ECO:0000256" key="5">
    <source>
        <dbReference type="ARBA" id="ARBA00022989"/>
    </source>
</evidence>